<proteinExistence type="predicted"/>
<dbReference type="Proteomes" id="UP000569329">
    <property type="component" value="Unassembled WGS sequence"/>
</dbReference>
<dbReference type="SUPFAM" id="SSF50998">
    <property type="entry name" value="Quinoprotein alcohol dehydrogenase-like"/>
    <property type="match status" value="1"/>
</dbReference>
<gene>
    <name evidence="2" type="ORF">FHX42_000301</name>
</gene>
<dbReference type="InterPro" id="IPR011047">
    <property type="entry name" value="Quinoprotein_ADH-like_sf"/>
</dbReference>
<evidence type="ECO:0000313" key="2">
    <source>
        <dbReference type="EMBL" id="MBA8822972.1"/>
    </source>
</evidence>
<dbReference type="AlphaFoldDB" id="A0A839DLY3"/>
<evidence type="ECO:0000256" key="1">
    <source>
        <dbReference type="SAM" id="Phobius"/>
    </source>
</evidence>
<name>A0A839DLY3_9PSEU</name>
<protein>
    <submittedName>
        <fullName evidence="2">Uncharacterized protein</fullName>
    </submittedName>
</protein>
<evidence type="ECO:0000313" key="3">
    <source>
        <dbReference type="Proteomes" id="UP000569329"/>
    </source>
</evidence>
<organism evidence="2 3">
    <name type="scientific">Halosaccharopolyspora lacisalsi</name>
    <dbReference type="NCBI Taxonomy" id="1000566"/>
    <lineage>
        <taxon>Bacteria</taxon>
        <taxon>Bacillati</taxon>
        <taxon>Actinomycetota</taxon>
        <taxon>Actinomycetes</taxon>
        <taxon>Pseudonocardiales</taxon>
        <taxon>Pseudonocardiaceae</taxon>
        <taxon>Halosaccharopolyspora</taxon>
    </lineage>
</organism>
<comment type="caution">
    <text evidence="2">The sequence shown here is derived from an EMBL/GenBank/DDBJ whole genome shotgun (WGS) entry which is preliminary data.</text>
</comment>
<feature type="transmembrane region" description="Helical" evidence="1">
    <location>
        <begin position="12"/>
        <end position="31"/>
    </location>
</feature>
<keyword evidence="1" id="KW-0472">Membrane</keyword>
<reference evidence="2 3" key="1">
    <citation type="submission" date="2020-07" db="EMBL/GenBank/DDBJ databases">
        <title>Sequencing the genomes of 1000 actinobacteria strains.</title>
        <authorList>
            <person name="Klenk H.-P."/>
        </authorList>
    </citation>
    <scope>NUCLEOTIDE SEQUENCE [LARGE SCALE GENOMIC DNA]</scope>
    <source>
        <strain evidence="2 3">DSM 45975</strain>
    </source>
</reference>
<dbReference type="EMBL" id="JACGWZ010000001">
    <property type="protein sequence ID" value="MBA8822972.1"/>
    <property type="molecule type" value="Genomic_DNA"/>
</dbReference>
<keyword evidence="3" id="KW-1185">Reference proteome</keyword>
<dbReference type="RefSeq" id="WP_182542346.1">
    <property type="nucleotide sequence ID" value="NZ_JACGWZ010000001.1"/>
</dbReference>
<accession>A0A839DLY3</accession>
<keyword evidence="1" id="KW-0812">Transmembrane</keyword>
<keyword evidence="1" id="KW-1133">Transmembrane helix</keyword>
<sequence>MVRPERRTRGDLTAVVAIVLVVLVGAGVIWWNSDARATVSQPAGQAIRPAPAPAGVPAELGEVWRAPSPATPEPVVAGPAAVTAGDGEVRGRNPVTGKVRWRFARDLPLCTVGAEWGRAIAVYRKWHNCSGVTSLKGATGEFGPQRNGSTPFGTRLLSDGDYVTATGRQLFGTWRSDLVRTQQYGIPVDLKNPDNNMARPECEYASIAVGRGRVGVVEECPKAPSDRITVLKAHPESSEEPEQVFTSLLGSSRASVVAVSRTHVAVVLHDRSELVVHGFRDNERSTHRLRIPEPGPPQANVRVESTTKANRIYWHTGTDTVALDSRTLTPLWTIPDTLGAGTIFADKLVVPVRGGLAVHDPNTGERLRVLPVDRHDYRGEVVLDSVGDVLLEQRGDTLVALR</sequence>